<protein>
    <submittedName>
        <fullName evidence="2">Uncharacterized protein</fullName>
    </submittedName>
</protein>
<dbReference type="PROSITE" id="PS51257">
    <property type="entry name" value="PROKAR_LIPOPROTEIN"/>
    <property type="match status" value="1"/>
</dbReference>
<dbReference type="AlphaFoldDB" id="A0AAD5XT63"/>
<keyword evidence="3" id="KW-1185">Reference proteome</keyword>
<evidence type="ECO:0000313" key="3">
    <source>
        <dbReference type="Proteomes" id="UP001212152"/>
    </source>
</evidence>
<accession>A0AAD5XT63</accession>
<feature type="signal peptide" evidence="1">
    <location>
        <begin position="1"/>
        <end position="27"/>
    </location>
</feature>
<reference evidence="2" key="1">
    <citation type="submission" date="2020-05" db="EMBL/GenBank/DDBJ databases">
        <title>Phylogenomic resolution of chytrid fungi.</title>
        <authorList>
            <person name="Stajich J.E."/>
            <person name="Amses K."/>
            <person name="Simmons R."/>
            <person name="Seto K."/>
            <person name="Myers J."/>
            <person name="Bonds A."/>
            <person name="Quandt C.A."/>
            <person name="Barry K."/>
            <person name="Liu P."/>
            <person name="Grigoriev I."/>
            <person name="Longcore J.E."/>
            <person name="James T.Y."/>
        </authorList>
    </citation>
    <scope>NUCLEOTIDE SEQUENCE</scope>
    <source>
        <strain evidence="2">JEL0379</strain>
    </source>
</reference>
<evidence type="ECO:0000313" key="2">
    <source>
        <dbReference type="EMBL" id="KAJ3183789.1"/>
    </source>
</evidence>
<gene>
    <name evidence="2" type="ORF">HDU87_005905</name>
</gene>
<keyword evidence="1" id="KW-0732">Signal</keyword>
<comment type="caution">
    <text evidence="2">The sequence shown here is derived from an EMBL/GenBank/DDBJ whole genome shotgun (WGS) entry which is preliminary data.</text>
</comment>
<organism evidence="2 3">
    <name type="scientific">Geranomyces variabilis</name>
    <dbReference type="NCBI Taxonomy" id="109894"/>
    <lineage>
        <taxon>Eukaryota</taxon>
        <taxon>Fungi</taxon>
        <taxon>Fungi incertae sedis</taxon>
        <taxon>Chytridiomycota</taxon>
        <taxon>Chytridiomycota incertae sedis</taxon>
        <taxon>Chytridiomycetes</taxon>
        <taxon>Spizellomycetales</taxon>
        <taxon>Powellomycetaceae</taxon>
        <taxon>Geranomyces</taxon>
    </lineage>
</organism>
<proteinExistence type="predicted"/>
<evidence type="ECO:0000256" key="1">
    <source>
        <dbReference type="SAM" id="SignalP"/>
    </source>
</evidence>
<dbReference type="EMBL" id="JADGJQ010000005">
    <property type="protein sequence ID" value="KAJ3183789.1"/>
    <property type="molecule type" value="Genomic_DNA"/>
</dbReference>
<dbReference type="Proteomes" id="UP001212152">
    <property type="component" value="Unassembled WGS sequence"/>
</dbReference>
<sequence>MVAFTKSSLCVLLMSIIACLLSGSAYAAPAANPTESLQDRLSDIGFQACPSGPQISLRPVKFVNDEFAQLFVQNDPDVGALYTWTLDLLRPKGTIIVSPSGVVSLNGTLPAPAVLAFTVTATPITIGQIRTDSFSIEIK</sequence>
<name>A0AAD5XT63_9FUNG</name>
<feature type="chain" id="PRO_5042034553" evidence="1">
    <location>
        <begin position="28"/>
        <end position="139"/>
    </location>
</feature>